<feature type="region of interest" description="Disordered" evidence="8">
    <location>
        <begin position="150"/>
        <end position="173"/>
    </location>
</feature>
<dbReference type="CDD" id="cd00132">
    <property type="entry name" value="CRIB"/>
    <property type="match status" value="1"/>
</dbReference>
<sequence length="684" mass="76617">MVPSTLTECEKNQISYINGSNCDSRAISMVQLFQWKKKWIYLLTGAVCLVSNRIENLNFIRVIDLNNKTIIFQQELYDDFKFTKLKDFLYSFEGDSSIFSLSFSDLYEASIFYTTVLNYKLYSLATKNNSTLKSPKKQKRKSLSNLSIEISSSEPNSPINYSPPTTLKMSNTTEKKSKGRFFKKLLHHHEDKKVPEISGPTGFKHESHIGWDKENGFDIRNIPDDWKKLFQSAGIKKKDLNDPETAKFIFDVIGKNLEQQEKMGGKPISKPQQSQEFIQPQRSRVPPPPPPSSSKGMPVPTRSRVPPPPPPSKQQTQNIPKQQFQQPSSLLDEPLQPTKLYQEPLQPQPKPQQQQQSTFVYQPQQPPQQYVYQGGMVQQPTQQYQQQQVYQQQSRQTPPIPRDSPQRQRQAPPLPGQSRVSPPNARQQPGNLPRTSPQAPRQQPQSRPTPPIPRVSPTIQNIPPTQESVDLQQAKSNKPSFGLLHDILQQPQPQQQPPKIESPKQGIHSSPVRASPPIPPRPPVQKAPVTDYNSNLPPPPPPVVNSIENSRSPAPPTNLPLPPPPPPPVTMNQRNDTTKVGEDFGGSNTVASSSEPGGRADLLASIRNFKSDGQLKKVDSSEPLPPMKGRSSGSNSGGLPDLSQLGDVGNRSLLETLTAAMKNRRGDMREDDDRGDSDDSDWEM</sequence>
<feature type="compositionally biased region" description="Low complexity" evidence="8">
    <location>
        <begin position="150"/>
        <end position="164"/>
    </location>
</feature>
<dbReference type="Pfam" id="PF00568">
    <property type="entry name" value="WH1"/>
    <property type="match status" value="1"/>
</dbReference>
<gene>
    <name evidence="12" type="ORF">DLAC_02332</name>
</gene>
<comment type="caution">
    <text evidence="12">The sequence shown here is derived from an EMBL/GenBank/DDBJ whole genome shotgun (WGS) entry which is preliminary data.</text>
</comment>
<evidence type="ECO:0000256" key="7">
    <source>
        <dbReference type="ARBA" id="ARBA00023242"/>
    </source>
</evidence>
<dbReference type="Gene3D" id="2.30.29.30">
    <property type="entry name" value="Pleckstrin-homology domain (PH domain)/Phosphotyrosine-binding domain (PTB)"/>
    <property type="match status" value="1"/>
</dbReference>
<feature type="compositionally biased region" description="Polar residues" evidence="8">
    <location>
        <begin position="313"/>
        <end position="329"/>
    </location>
</feature>
<dbReference type="GO" id="GO:0005856">
    <property type="term" value="C:cytoskeleton"/>
    <property type="evidence" value="ECO:0007669"/>
    <property type="project" value="UniProtKB-SubCell"/>
</dbReference>
<keyword evidence="3" id="KW-0963">Cytoplasm</keyword>
<dbReference type="InParanoid" id="A0A152A4R7"/>
<proteinExistence type="predicted"/>
<evidence type="ECO:0000259" key="9">
    <source>
        <dbReference type="PROSITE" id="PS50108"/>
    </source>
</evidence>
<organism evidence="12 13">
    <name type="scientific">Tieghemostelium lacteum</name>
    <name type="common">Slime mold</name>
    <name type="synonym">Dictyostelium lacteum</name>
    <dbReference type="NCBI Taxonomy" id="361077"/>
    <lineage>
        <taxon>Eukaryota</taxon>
        <taxon>Amoebozoa</taxon>
        <taxon>Evosea</taxon>
        <taxon>Eumycetozoa</taxon>
        <taxon>Dictyostelia</taxon>
        <taxon>Dictyosteliales</taxon>
        <taxon>Raperosteliaceae</taxon>
        <taxon>Tieghemostelium</taxon>
    </lineage>
</organism>
<evidence type="ECO:0000256" key="5">
    <source>
        <dbReference type="ARBA" id="ARBA00022737"/>
    </source>
</evidence>
<dbReference type="PROSITE" id="PS50108">
    <property type="entry name" value="CRIB"/>
    <property type="match status" value="1"/>
</dbReference>
<feature type="domain" description="WH1" evidence="10">
    <location>
        <begin position="17"/>
        <end position="123"/>
    </location>
</feature>
<dbReference type="Pfam" id="PF00786">
    <property type="entry name" value="PBD"/>
    <property type="match status" value="1"/>
</dbReference>
<keyword evidence="6" id="KW-0206">Cytoskeleton</keyword>
<evidence type="ECO:0000313" key="13">
    <source>
        <dbReference type="Proteomes" id="UP000076078"/>
    </source>
</evidence>
<feature type="compositionally biased region" description="Polar residues" evidence="8">
    <location>
        <begin position="457"/>
        <end position="479"/>
    </location>
</feature>
<evidence type="ECO:0000256" key="4">
    <source>
        <dbReference type="ARBA" id="ARBA00022553"/>
    </source>
</evidence>
<feature type="compositionally biased region" description="Low complexity" evidence="8">
    <location>
        <begin position="293"/>
        <end position="304"/>
    </location>
</feature>
<dbReference type="SUPFAM" id="SSF50729">
    <property type="entry name" value="PH domain-like"/>
    <property type="match status" value="1"/>
</dbReference>
<dbReference type="Proteomes" id="UP000076078">
    <property type="component" value="Unassembled WGS sequence"/>
</dbReference>
<dbReference type="GO" id="GO:0005634">
    <property type="term" value="C:nucleus"/>
    <property type="evidence" value="ECO:0007669"/>
    <property type="project" value="UniProtKB-SubCell"/>
</dbReference>
<dbReference type="InterPro" id="IPR011026">
    <property type="entry name" value="WAS_C"/>
</dbReference>
<dbReference type="FunFam" id="3.90.810.10:FF:000003">
    <property type="entry name" value="Neural Wiskott-Aldrich syndrome protein-like"/>
    <property type="match status" value="1"/>
</dbReference>
<feature type="compositionally biased region" description="Pro residues" evidence="8">
    <location>
        <begin position="553"/>
        <end position="569"/>
    </location>
</feature>
<keyword evidence="4" id="KW-0597">Phosphoprotein</keyword>
<dbReference type="SUPFAM" id="SSF47912">
    <property type="entry name" value="Wiscott-Aldrich syndrome protein, WASP, C-terminal domain"/>
    <property type="match status" value="1"/>
</dbReference>
<dbReference type="SMART" id="SM00285">
    <property type="entry name" value="PBD"/>
    <property type="match status" value="1"/>
</dbReference>
<dbReference type="GO" id="GO:0007015">
    <property type="term" value="P:actin filament organization"/>
    <property type="evidence" value="ECO:0007669"/>
    <property type="project" value="InterPro"/>
</dbReference>
<reference evidence="12 13" key="1">
    <citation type="submission" date="2015-12" db="EMBL/GenBank/DDBJ databases">
        <title>Dictyostelia acquired genes for synthesis and detection of signals that induce cell-type specialization by lateral gene transfer from prokaryotes.</title>
        <authorList>
            <person name="Gloeckner G."/>
            <person name="Schaap P."/>
        </authorList>
    </citation>
    <scope>NUCLEOTIDE SEQUENCE [LARGE SCALE GENOMIC DNA]</scope>
    <source>
        <strain evidence="12 13">TK</strain>
    </source>
</reference>
<evidence type="ECO:0000256" key="8">
    <source>
        <dbReference type="SAM" id="MobiDB-lite"/>
    </source>
</evidence>
<dbReference type="STRING" id="361077.A0A152A4R7"/>
<dbReference type="SMART" id="SM00461">
    <property type="entry name" value="WH1"/>
    <property type="match status" value="1"/>
</dbReference>
<evidence type="ECO:0000256" key="2">
    <source>
        <dbReference type="ARBA" id="ARBA00004245"/>
    </source>
</evidence>
<comment type="subcellular location">
    <subcellularLocation>
        <location evidence="2">Cytoplasm</location>
        <location evidence="2">Cytoskeleton</location>
    </subcellularLocation>
    <subcellularLocation>
        <location evidence="1">Nucleus</location>
    </subcellularLocation>
</comment>
<dbReference type="PANTHER" id="PTHR47846:SF4">
    <property type="entry name" value="WASP-RELATED PROTEIN"/>
    <property type="match status" value="1"/>
</dbReference>
<name>A0A152A4R7_TIELA</name>
<evidence type="ECO:0000256" key="1">
    <source>
        <dbReference type="ARBA" id="ARBA00004123"/>
    </source>
</evidence>
<dbReference type="InterPro" id="IPR033927">
    <property type="entry name" value="WASPfam_EVH1"/>
</dbReference>
<dbReference type="InterPro" id="IPR011993">
    <property type="entry name" value="PH-like_dom_sf"/>
</dbReference>
<evidence type="ECO:0000259" key="10">
    <source>
        <dbReference type="PROSITE" id="PS50229"/>
    </source>
</evidence>
<dbReference type="OrthoDB" id="8963340at2759"/>
<feature type="compositionally biased region" description="Basic and acidic residues" evidence="8">
    <location>
        <begin position="609"/>
        <end position="620"/>
    </location>
</feature>
<feature type="compositionally biased region" description="Pro residues" evidence="8">
    <location>
        <begin position="514"/>
        <end position="525"/>
    </location>
</feature>
<protein>
    <submittedName>
        <fullName evidence="12">WASP-related protein</fullName>
    </submittedName>
</protein>
<evidence type="ECO:0000256" key="3">
    <source>
        <dbReference type="ARBA" id="ARBA00022490"/>
    </source>
</evidence>
<evidence type="ECO:0000259" key="11">
    <source>
        <dbReference type="PROSITE" id="PS51082"/>
    </source>
</evidence>
<dbReference type="GO" id="GO:0003779">
    <property type="term" value="F:actin binding"/>
    <property type="evidence" value="ECO:0007669"/>
    <property type="project" value="InterPro"/>
</dbReference>
<dbReference type="EMBL" id="LODT01000011">
    <property type="protein sequence ID" value="KYR01214.1"/>
    <property type="molecule type" value="Genomic_DNA"/>
</dbReference>
<keyword evidence="7" id="KW-0539">Nucleus</keyword>
<feature type="region of interest" description="Disordered" evidence="8">
    <location>
        <begin position="261"/>
        <end position="684"/>
    </location>
</feature>
<dbReference type="InterPro" id="IPR000095">
    <property type="entry name" value="CRIB_dom"/>
</dbReference>
<dbReference type="PROSITE" id="PS51082">
    <property type="entry name" value="WH2"/>
    <property type="match status" value="1"/>
</dbReference>
<feature type="compositionally biased region" description="Acidic residues" evidence="8">
    <location>
        <begin position="673"/>
        <end position="684"/>
    </location>
</feature>
<dbReference type="InterPro" id="IPR003124">
    <property type="entry name" value="WH2_dom"/>
</dbReference>
<dbReference type="PROSITE" id="PS50229">
    <property type="entry name" value="WH1"/>
    <property type="match status" value="1"/>
</dbReference>
<feature type="domain" description="CRIB" evidence="9">
    <location>
        <begin position="197"/>
        <end position="210"/>
    </location>
</feature>
<dbReference type="Pfam" id="PF02205">
    <property type="entry name" value="WH2"/>
    <property type="match status" value="1"/>
</dbReference>
<dbReference type="InterPro" id="IPR000697">
    <property type="entry name" value="WH1/EVH1_dom"/>
</dbReference>
<feature type="compositionally biased region" description="Low complexity" evidence="8">
    <location>
        <begin position="433"/>
        <end position="446"/>
    </location>
</feature>
<dbReference type="InterPro" id="IPR036936">
    <property type="entry name" value="CRIB_dom_sf"/>
</dbReference>
<feature type="compositionally biased region" description="Low complexity" evidence="8">
    <location>
        <begin position="351"/>
        <end position="397"/>
    </location>
</feature>
<feature type="compositionally biased region" description="Polar residues" evidence="8">
    <location>
        <begin position="418"/>
        <end position="430"/>
    </location>
</feature>
<feature type="compositionally biased region" description="Polar residues" evidence="8">
    <location>
        <begin position="586"/>
        <end position="595"/>
    </location>
</feature>
<dbReference type="OMA" id="REMHIGF"/>
<accession>A0A152A4R7</accession>
<dbReference type="Gene3D" id="3.90.810.10">
    <property type="entry name" value="CRIB domain"/>
    <property type="match status" value="1"/>
</dbReference>
<evidence type="ECO:0000256" key="6">
    <source>
        <dbReference type="ARBA" id="ARBA00023212"/>
    </source>
</evidence>
<dbReference type="CDD" id="cd01205">
    <property type="entry name" value="EVH1_WASP-like"/>
    <property type="match status" value="1"/>
</dbReference>
<dbReference type="AlphaFoldDB" id="A0A152A4R7"/>
<dbReference type="PANTHER" id="PTHR47846">
    <property type="entry name" value="OS06G0681300 PROTEIN-RELATED"/>
    <property type="match status" value="1"/>
</dbReference>
<feature type="domain" description="WH2" evidence="11">
    <location>
        <begin position="598"/>
        <end position="618"/>
    </location>
</feature>
<keyword evidence="5" id="KW-0677">Repeat</keyword>
<evidence type="ECO:0000313" key="12">
    <source>
        <dbReference type="EMBL" id="KYR01214.1"/>
    </source>
</evidence>
<keyword evidence="13" id="KW-1185">Reference proteome</keyword>